<dbReference type="AlphaFoldDB" id="A0A1M4MMP6"/>
<keyword evidence="3" id="KW-0449">Lipoprotein</keyword>
<dbReference type="InterPro" id="IPR000782">
    <property type="entry name" value="FAS1_domain"/>
</dbReference>
<gene>
    <name evidence="3" type="ORF">L21_2021</name>
</gene>
<feature type="domain" description="FAS1" evidence="2">
    <location>
        <begin position="22"/>
        <end position="161"/>
    </location>
</feature>
<dbReference type="EMBL" id="FMID01000047">
    <property type="protein sequence ID" value="SCL76100.1"/>
    <property type="molecule type" value="Genomic_DNA"/>
</dbReference>
<evidence type="ECO:0000256" key="1">
    <source>
        <dbReference type="SAM" id="MobiDB-lite"/>
    </source>
</evidence>
<dbReference type="GO" id="GO:0005615">
    <property type="term" value="C:extracellular space"/>
    <property type="evidence" value="ECO:0007669"/>
    <property type="project" value="TreeGrafter"/>
</dbReference>
<dbReference type="Pfam" id="PF02469">
    <property type="entry name" value="Fasciclin"/>
    <property type="match status" value="1"/>
</dbReference>
<dbReference type="PANTHER" id="PTHR10900">
    <property type="entry name" value="PERIOSTIN-RELATED"/>
    <property type="match status" value="1"/>
</dbReference>
<dbReference type="PANTHER" id="PTHR10900:SF77">
    <property type="entry name" value="FI19380P1"/>
    <property type="match status" value="1"/>
</dbReference>
<proteinExistence type="predicted"/>
<dbReference type="STRING" id="118126.L21_2021"/>
<dbReference type="InterPro" id="IPR050904">
    <property type="entry name" value="Adhesion/Biosynth-related"/>
</dbReference>
<protein>
    <submittedName>
        <fullName evidence="3">Lipoprotein p23</fullName>
    </submittedName>
</protein>
<dbReference type="Proteomes" id="UP000184671">
    <property type="component" value="Unassembled WGS sequence"/>
</dbReference>
<reference evidence="3 4" key="1">
    <citation type="submission" date="2016-08" db="EMBL/GenBank/DDBJ databases">
        <authorList>
            <person name="Seilhamer J.J."/>
        </authorList>
    </citation>
    <scope>NUCLEOTIDE SEQUENCE [LARGE SCALE GENOMIC DNA]</scope>
    <source>
        <strain evidence="3">L21-II-0</strain>
    </source>
</reference>
<evidence type="ECO:0000313" key="4">
    <source>
        <dbReference type="Proteomes" id="UP000184671"/>
    </source>
</evidence>
<feature type="compositionally biased region" description="Low complexity" evidence="1">
    <location>
        <begin position="190"/>
        <end position="239"/>
    </location>
</feature>
<organism evidence="3 4">
    <name type="scientific">Methanoculleus chikugoensis</name>
    <dbReference type="NCBI Taxonomy" id="118126"/>
    <lineage>
        <taxon>Archaea</taxon>
        <taxon>Methanobacteriati</taxon>
        <taxon>Methanobacteriota</taxon>
        <taxon>Stenosarchaea group</taxon>
        <taxon>Methanomicrobia</taxon>
        <taxon>Methanomicrobiales</taxon>
        <taxon>Methanomicrobiaceae</taxon>
        <taxon>Methanoculleus</taxon>
    </lineage>
</organism>
<name>A0A1M4MMP6_9EURY</name>
<dbReference type="InterPro" id="IPR036378">
    <property type="entry name" value="FAS1_dom_sf"/>
</dbReference>
<sequence length="415" mass="44665">MNVTPTPTVNVTPTPAPEANITELIVTELSDQENLTTFVEAVNNSTIGEQLEENRSYAICAPTNEAFAGLGNQTLSVIMGDTALLNRFLGYHVIQGDYTVEELVQLCEDSADGQISLPTVEGSEVNVSLTEDNRLIINNVIVITQIQITNNIVVYVIDGVLVPPDIPIPTPTPTPTVNVTPTPTVNVTPTPTVNVTPTPTVNVTPTPTVNVTPTPTVNVTPTPTVNVTPTPTVNVTPTPTVTPPMPEETMELQLYEGWNFVSIPRPLAAGNDTAASVFADVETGGRPFYTHTPAGGFEPLGENETLRVLEGYWVYSTEETTVELVLSTNPVRAPALKTLSPGWNAIGHSDLVERSADETLRSVEDTWVYVVGYNADDQTYRPAIVNNQTDDQGLSPTEGYWLFVREDGRLAAVSA</sequence>
<dbReference type="SMART" id="SM00554">
    <property type="entry name" value="FAS1"/>
    <property type="match status" value="1"/>
</dbReference>
<accession>A0A1M4MMP6</accession>
<feature type="region of interest" description="Disordered" evidence="1">
    <location>
        <begin position="190"/>
        <end position="244"/>
    </location>
</feature>
<evidence type="ECO:0000313" key="3">
    <source>
        <dbReference type="EMBL" id="SCL76100.1"/>
    </source>
</evidence>
<dbReference type="Gene3D" id="2.30.180.10">
    <property type="entry name" value="FAS1 domain"/>
    <property type="match status" value="1"/>
</dbReference>
<dbReference type="PROSITE" id="PS50213">
    <property type="entry name" value="FAS1"/>
    <property type="match status" value="1"/>
</dbReference>
<dbReference type="SUPFAM" id="SSF82153">
    <property type="entry name" value="FAS1 domain"/>
    <property type="match status" value="1"/>
</dbReference>
<evidence type="ECO:0000259" key="2">
    <source>
        <dbReference type="PROSITE" id="PS50213"/>
    </source>
</evidence>